<evidence type="ECO:0000313" key="3">
    <source>
        <dbReference type="EMBL" id="OGY63652.1"/>
    </source>
</evidence>
<dbReference type="InterPro" id="IPR003029">
    <property type="entry name" value="S1_domain"/>
</dbReference>
<reference evidence="3 4" key="1">
    <citation type="journal article" date="2016" name="Nat. Commun.">
        <title>Thousands of microbial genomes shed light on interconnected biogeochemical processes in an aquifer system.</title>
        <authorList>
            <person name="Anantharaman K."/>
            <person name="Brown C.T."/>
            <person name="Hug L.A."/>
            <person name="Sharon I."/>
            <person name="Castelle C.J."/>
            <person name="Probst A.J."/>
            <person name="Thomas B.C."/>
            <person name="Singh A."/>
            <person name="Wilkins M.J."/>
            <person name="Karaoz U."/>
            <person name="Brodie E.L."/>
            <person name="Williams K.H."/>
            <person name="Hubbard S.S."/>
            <person name="Banfield J.F."/>
        </authorList>
    </citation>
    <scope>NUCLEOTIDE SEQUENCE [LARGE SCALE GENOMIC DNA]</scope>
</reference>
<gene>
    <name evidence="3" type="ORF">A3B92_03315</name>
</gene>
<organism evidence="3 4">
    <name type="scientific">Candidatus Harrisonbacteria bacterium RIFCSPHIGHO2_02_FULL_42_16</name>
    <dbReference type="NCBI Taxonomy" id="1798404"/>
    <lineage>
        <taxon>Bacteria</taxon>
        <taxon>Candidatus Harrisoniibacteriota</taxon>
    </lineage>
</organism>
<evidence type="ECO:0000259" key="2">
    <source>
        <dbReference type="PROSITE" id="PS50126"/>
    </source>
</evidence>
<dbReference type="Gene3D" id="2.40.50.140">
    <property type="entry name" value="Nucleic acid-binding proteins"/>
    <property type="match status" value="4"/>
</dbReference>
<feature type="domain" description="S1 motif" evidence="2">
    <location>
        <begin position="29"/>
        <end position="96"/>
    </location>
</feature>
<comment type="caution">
    <text evidence="3">The sequence shown here is derived from an EMBL/GenBank/DDBJ whole genome shotgun (WGS) entry which is preliminary data.</text>
</comment>
<sequence length="363" mass="40880">MLNSFKKPDSPVALLVKNSPDLMSMIKEGDLVNGKLLKRAPRKVYFDLGRFGTGVIYGLEFSNAREVLKKLKEGDEVSAKVVSVENDDGYVELSLAGAEKQKSWQVIKELWEKGEELPVKITGANVGGLMAEVEELKAFLPVSQLSNEHYPRVDDGSKEKILEELKKFIGQELKVKILDVNPRTFKFILSEREVTNQNVKEKLTKYKAGDIVEGIVSGVADFGAFVKFADDPEIEGLVHISELDHKLVENPKEVANVNDRVKAKILEINNDRVTLSLKALKADPWLKVEEKYKAGTEINGRVSRFNPFGAFVALDSEIQGLIHVSEFGSVEEMEKQIKEGQNYNFYIEFVKPQEKRIILKLKK</sequence>
<dbReference type="PROSITE" id="PS50126">
    <property type="entry name" value="S1"/>
    <property type="match status" value="4"/>
</dbReference>
<dbReference type="AlphaFoldDB" id="A0A1G1ZGG5"/>
<dbReference type="EMBL" id="MHJG01000020">
    <property type="protein sequence ID" value="OGY63652.1"/>
    <property type="molecule type" value="Genomic_DNA"/>
</dbReference>
<evidence type="ECO:0000313" key="4">
    <source>
        <dbReference type="Proteomes" id="UP000177960"/>
    </source>
</evidence>
<evidence type="ECO:0000256" key="1">
    <source>
        <dbReference type="ARBA" id="ARBA00025604"/>
    </source>
</evidence>
<dbReference type="SMART" id="SM00316">
    <property type="entry name" value="S1"/>
    <property type="match status" value="4"/>
</dbReference>
<dbReference type="SUPFAM" id="SSF50249">
    <property type="entry name" value="Nucleic acid-binding proteins"/>
    <property type="match status" value="4"/>
</dbReference>
<proteinExistence type="predicted"/>
<feature type="domain" description="S1 motif" evidence="2">
    <location>
        <begin position="114"/>
        <end position="192"/>
    </location>
</feature>
<dbReference type="InterPro" id="IPR035104">
    <property type="entry name" value="Ribosomal_protein_S1-like"/>
</dbReference>
<dbReference type="CDD" id="cd00164">
    <property type="entry name" value="S1_like"/>
    <property type="match status" value="1"/>
</dbReference>
<comment type="function">
    <text evidence="1">Binds mRNA; thus facilitating recognition of the initiation point. It is needed to translate mRNA with a short Shine-Dalgarno (SD) purine-rich sequence.</text>
</comment>
<dbReference type="InterPro" id="IPR012340">
    <property type="entry name" value="NA-bd_OB-fold"/>
</dbReference>
<dbReference type="PRINTS" id="PR00681">
    <property type="entry name" value="RIBOSOMALS1"/>
</dbReference>
<name>A0A1G1ZGG5_9BACT</name>
<dbReference type="STRING" id="1798404.A3B92_03315"/>
<feature type="domain" description="S1 motif" evidence="2">
    <location>
        <begin position="209"/>
        <end position="278"/>
    </location>
</feature>
<dbReference type="FunFam" id="2.40.50.140:FF:000103">
    <property type="entry name" value="protein RRP5 homolog"/>
    <property type="match status" value="1"/>
</dbReference>
<dbReference type="PANTHER" id="PTHR47559">
    <property type="entry name" value="OS03G0844900 PROTEIN"/>
    <property type="match status" value="1"/>
</dbReference>
<dbReference type="Pfam" id="PF00575">
    <property type="entry name" value="S1"/>
    <property type="match status" value="3"/>
</dbReference>
<protein>
    <recommendedName>
        <fullName evidence="2">S1 motif domain-containing protein</fullName>
    </recommendedName>
</protein>
<dbReference type="GO" id="GO:0003676">
    <property type="term" value="F:nucleic acid binding"/>
    <property type="evidence" value="ECO:0007669"/>
    <property type="project" value="InterPro"/>
</dbReference>
<dbReference type="InterPro" id="IPR052757">
    <property type="entry name" value="Ribosomal_protein_S1"/>
</dbReference>
<accession>A0A1G1ZGG5</accession>
<dbReference type="PANTHER" id="PTHR47559:SF1">
    <property type="entry name" value="OS03G0844900 PROTEIN"/>
    <property type="match status" value="1"/>
</dbReference>
<dbReference type="Proteomes" id="UP000177960">
    <property type="component" value="Unassembled WGS sequence"/>
</dbReference>
<feature type="domain" description="S1 motif" evidence="2">
    <location>
        <begin position="295"/>
        <end position="362"/>
    </location>
</feature>